<dbReference type="GO" id="GO:0019478">
    <property type="term" value="P:D-amino acid catabolic process"/>
    <property type="evidence" value="ECO:0007669"/>
    <property type="project" value="UniProtKB-UniRule"/>
</dbReference>
<comment type="domain">
    <text evidence="2">A Gly-cisPro motif from one monomer fits into the active site of the other monomer to allow specific chiral rejection of L-amino acids.</text>
</comment>
<comment type="similarity">
    <text evidence="1 2">Belongs to the DTD family.</text>
</comment>
<dbReference type="AlphaFoldDB" id="A0A9D1W811"/>
<evidence type="ECO:0000256" key="1">
    <source>
        <dbReference type="ARBA" id="ARBA00009673"/>
    </source>
</evidence>
<dbReference type="Proteomes" id="UP000824156">
    <property type="component" value="Unassembled WGS sequence"/>
</dbReference>
<dbReference type="PANTHER" id="PTHR10472">
    <property type="entry name" value="D-TYROSYL-TRNA TYR DEACYLASE"/>
    <property type="match status" value="1"/>
</dbReference>
<dbReference type="EC" id="3.1.1.-" evidence="2"/>
<keyword evidence="2" id="KW-0820">tRNA-binding</keyword>
<dbReference type="HAMAP" id="MF_00518">
    <property type="entry name" value="Deacylase_Dtd"/>
    <property type="match status" value="1"/>
</dbReference>
<accession>A0A9D1W811</accession>
<comment type="catalytic activity">
    <reaction evidence="2">
        <text>glycyl-tRNA(Ala) + H2O = tRNA(Ala) + glycine + H(+)</text>
        <dbReference type="Rhea" id="RHEA:53744"/>
        <dbReference type="Rhea" id="RHEA-COMP:9657"/>
        <dbReference type="Rhea" id="RHEA-COMP:13640"/>
        <dbReference type="ChEBI" id="CHEBI:15377"/>
        <dbReference type="ChEBI" id="CHEBI:15378"/>
        <dbReference type="ChEBI" id="CHEBI:57305"/>
        <dbReference type="ChEBI" id="CHEBI:78442"/>
        <dbReference type="ChEBI" id="CHEBI:78522"/>
    </reaction>
</comment>
<dbReference type="PANTHER" id="PTHR10472:SF5">
    <property type="entry name" value="D-AMINOACYL-TRNA DEACYLASE 1"/>
    <property type="match status" value="1"/>
</dbReference>
<dbReference type="FunFam" id="3.50.80.10:FF:000001">
    <property type="entry name" value="D-aminoacyl-tRNA deacylase"/>
    <property type="match status" value="1"/>
</dbReference>
<dbReference type="CDD" id="cd00563">
    <property type="entry name" value="Dtyr_deacylase"/>
    <property type="match status" value="1"/>
</dbReference>
<dbReference type="GO" id="GO:0005737">
    <property type="term" value="C:cytoplasm"/>
    <property type="evidence" value="ECO:0007669"/>
    <property type="project" value="UniProtKB-SubCell"/>
</dbReference>
<dbReference type="InterPro" id="IPR003732">
    <property type="entry name" value="Daa-tRNA_deacyls_DTD"/>
</dbReference>
<dbReference type="NCBIfam" id="TIGR00256">
    <property type="entry name" value="D-aminoacyl-tRNA deacylase"/>
    <property type="match status" value="1"/>
</dbReference>
<dbReference type="GO" id="GO:0051500">
    <property type="term" value="F:D-tyrosyl-tRNA(Tyr) deacylase activity"/>
    <property type="evidence" value="ECO:0007669"/>
    <property type="project" value="TreeGrafter"/>
</dbReference>
<name>A0A9D1W811_9SPHI</name>
<gene>
    <name evidence="2 3" type="primary">dtd</name>
    <name evidence="3" type="ORF">H9853_03950</name>
</gene>
<keyword evidence="2" id="KW-0963">Cytoplasm</keyword>
<dbReference type="Pfam" id="PF02580">
    <property type="entry name" value="Tyr_Deacylase"/>
    <property type="match status" value="1"/>
</dbReference>
<evidence type="ECO:0000313" key="3">
    <source>
        <dbReference type="EMBL" id="HIX54153.1"/>
    </source>
</evidence>
<comment type="subunit">
    <text evidence="2">Homodimer.</text>
</comment>
<evidence type="ECO:0000256" key="2">
    <source>
        <dbReference type="HAMAP-Rule" id="MF_00518"/>
    </source>
</evidence>
<dbReference type="GO" id="GO:0106026">
    <property type="term" value="F:Gly-tRNA(Ala) deacylase activity"/>
    <property type="evidence" value="ECO:0007669"/>
    <property type="project" value="UniProtKB-UniRule"/>
</dbReference>
<dbReference type="Gene3D" id="3.50.80.10">
    <property type="entry name" value="D-tyrosyl-tRNA(Tyr) deacylase"/>
    <property type="match status" value="1"/>
</dbReference>
<proteinExistence type="inferred from homology"/>
<comment type="function">
    <text evidence="2">An aminoacyl-tRNA editing enzyme that deacylates mischarged D-aminoacyl-tRNAs. Also deacylates mischarged glycyl-tRNA(Ala), protecting cells against glycine mischarging by AlaRS. Acts via tRNA-based rather than protein-based catalysis; rejects L-amino acids rather than detecting D-amino acids in the active site. By recycling D-aminoacyl-tRNA to D-amino acids and free tRNA molecules, this enzyme counteracts the toxicity associated with the formation of D-aminoacyl-tRNA entities in vivo and helps enforce protein L-homochirality.</text>
</comment>
<dbReference type="EC" id="3.1.1.96" evidence="2"/>
<reference evidence="3" key="2">
    <citation type="submission" date="2021-04" db="EMBL/GenBank/DDBJ databases">
        <authorList>
            <person name="Gilroy R."/>
        </authorList>
    </citation>
    <scope>NUCLEOTIDE SEQUENCE</scope>
    <source>
        <strain evidence="3">1719</strain>
    </source>
</reference>
<organism evidence="3 4">
    <name type="scientific">Candidatus Sphingobacterium stercoripullorum</name>
    <dbReference type="NCBI Taxonomy" id="2838759"/>
    <lineage>
        <taxon>Bacteria</taxon>
        <taxon>Pseudomonadati</taxon>
        <taxon>Bacteroidota</taxon>
        <taxon>Sphingobacteriia</taxon>
        <taxon>Sphingobacteriales</taxon>
        <taxon>Sphingobacteriaceae</taxon>
        <taxon>Sphingobacterium</taxon>
    </lineage>
</organism>
<dbReference type="GO" id="GO:0000049">
    <property type="term" value="F:tRNA binding"/>
    <property type="evidence" value="ECO:0007669"/>
    <property type="project" value="UniProtKB-UniRule"/>
</dbReference>
<keyword evidence="2" id="KW-0694">RNA-binding</keyword>
<dbReference type="SUPFAM" id="SSF69500">
    <property type="entry name" value="DTD-like"/>
    <property type="match status" value="1"/>
</dbReference>
<reference evidence="3" key="1">
    <citation type="journal article" date="2021" name="PeerJ">
        <title>Extensive microbial diversity within the chicken gut microbiome revealed by metagenomics and culture.</title>
        <authorList>
            <person name="Gilroy R."/>
            <person name="Ravi A."/>
            <person name="Getino M."/>
            <person name="Pursley I."/>
            <person name="Horton D.L."/>
            <person name="Alikhan N.F."/>
            <person name="Baker D."/>
            <person name="Gharbi K."/>
            <person name="Hall N."/>
            <person name="Watson M."/>
            <person name="Adriaenssens E.M."/>
            <person name="Foster-Nyarko E."/>
            <person name="Jarju S."/>
            <person name="Secka A."/>
            <person name="Antonio M."/>
            <person name="Oren A."/>
            <person name="Chaudhuri R.R."/>
            <person name="La Ragione R."/>
            <person name="Hildebrand F."/>
            <person name="Pallen M.J."/>
        </authorList>
    </citation>
    <scope>NUCLEOTIDE SEQUENCE</scope>
    <source>
        <strain evidence="3">1719</strain>
    </source>
</reference>
<keyword evidence="2 3" id="KW-0378">Hydrolase</keyword>
<dbReference type="EMBL" id="DXEZ01000113">
    <property type="protein sequence ID" value="HIX54153.1"/>
    <property type="molecule type" value="Genomic_DNA"/>
</dbReference>
<protein>
    <recommendedName>
        <fullName evidence="2">D-aminoacyl-tRNA deacylase</fullName>
        <shortName evidence="2">DTD</shortName>
        <ecNumber evidence="2">3.1.1.96</ecNumber>
    </recommendedName>
    <alternativeName>
        <fullName evidence="2">Gly-tRNA(Ala) deacylase</fullName>
        <ecNumber evidence="2">3.1.1.-</ecNumber>
    </alternativeName>
</protein>
<dbReference type="GO" id="GO:0043908">
    <property type="term" value="F:Ser(Gly)-tRNA(Ala) hydrolase activity"/>
    <property type="evidence" value="ECO:0007669"/>
    <property type="project" value="UniProtKB-UniRule"/>
</dbReference>
<sequence>MRAVIQRVIEASCKVDEETTGSINQGLLIFLGVQEEDTDEDIEWLSNKIVNLRIFSDDQGKMNKSIQEIRGEILLISQFTLFALTKKGNRPSFIHAAKPQKALLLYNKMSERLSVLLNQPVATGKFGADMKIKALNDGPVTIIMNTKDKDNF</sequence>
<evidence type="ECO:0000313" key="4">
    <source>
        <dbReference type="Proteomes" id="UP000824156"/>
    </source>
</evidence>
<comment type="catalytic activity">
    <reaction evidence="2">
        <text>a D-aminoacyl-tRNA + H2O = a tRNA + a D-alpha-amino acid + H(+)</text>
        <dbReference type="Rhea" id="RHEA:13953"/>
        <dbReference type="Rhea" id="RHEA-COMP:10123"/>
        <dbReference type="Rhea" id="RHEA-COMP:10124"/>
        <dbReference type="ChEBI" id="CHEBI:15377"/>
        <dbReference type="ChEBI" id="CHEBI:15378"/>
        <dbReference type="ChEBI" id="CHEBI:59871"/>
        <dbReference type="ChEBI" id="CHEBI:78442"/>
        <dbReference type="ChEBI" id="CHEBI:79333"/>
        <dbReference type="EC" id="3.1.1.96"/>
    </reaction>
</comment>
<comment type="caution">
    <text evidence="3">The sequence shown here is derived from an EMBL/GenBank/DDBJ whole genome shotgun (WGS) entry which is preliminary data.</text>
</comment>
<comment type="subcellular location">
    <subcellularLocation>
        <location evidence="2">Cytoplasm</location>
    </subcellularLocation>
</comment>
<feature type="short sequence motif" description="Gly-cisPro motif, important for rejection of L-amino acids" evidence="2">
    <location>
        <begin position="138"/>
        <end position="139"/>
    </location>
</feature>
<dbReference type="InterPro" id="IPR023509">
    <property type="entry name" value="DTD-like_sf"/>
</dbReference>